<proteinExistence type="inferred from homology"/>
<keyword evidence="7 11" id="KW-0798">TonB box</keyword>
<keyword evidence="8 10" id="KW-0472">Membrane</keyword>
<gene>
    <name evidence="16" type="ORF">E4184_09505</name>
</gene>
<keyword evidence="5 13" id="KW-0732">Signal</keyword>
<dbReference type="InterPro" id="IPR000531">
    <property type="entry name" value="Beta-barrel_TonB"/>
</dbReference>
<feature type="domain" description="TonB-dependent receptor-like beta-barrel" evidence="14">
    <location>
        <begin position="252"/>
        <end position="630"/>
    </location>
</feature>
<dbReference type="Pfam" id="PF07715">
    <property type="entry name" value="Plug"/>
    <property type="match status" value="1"/>
</dbReference>
<evidence type="ECO:0000313" key="16">
    <source>
        <dbReference type="EMBL" id="QJT21639.1"/>
    </source>
</evidence>
<keyword evidence="3 10" id="KW-1134">Transmembrane beta strand</keyword>
<dbReference type="GO" id="GO:0015344">
    <property type="term" value="F:siderophore uptake transmembrane transporter activity"/>
    <property type="evidence" value="ECO:0007669"/>
    <property type="project" value="TreeGrafter"/>
</dbReference>
<dbReference type="GO" id="GO:0044718">
    <property type="term" value="P:siderophore transmembrane transport"/>
    <property type="evidence" value="ECO:0007669"/>
    <property type="project" value="TreeGrafter"/>
</dbReference>
<feature type="domain" description="TonB-dependent receptor plug" evidence="15">
    <location>
        <begin position="49"/>
        <end position="159"/>
    </location>
</feature>
<evidence type="ECO:0000256" key="11">
    <source>
        <dbReference type="PROSITE-ProRule" id="PRU10143"/>
    </source>
</evidence>
<organism evidence="16 17">
    <name type="scientific">Aeromonas media</name>
    <dbReference type="NCBI Taxonomy" id="651"/>
    <lineage>
        <taxon>Bacteria</taxon>
        <taxon>Pseudomonadati</taxon>
        <taxon>Pseudomonadota</taxon>
        <taxon>Gammaproteobacteria</taxon>
        <taxon>Aeromonadales</taxon>
        <taxon>Aeromonadaceae</taxon>
        <taxon>Aeromonas</taxon>
    </lineage>
</organism>
<evidence type="ECO:0000259" key="15">
    <source>
        <dbReference type="Pfam" id="PF07715"/>
    </source>
</evidence>
<dbReference type="Gene3D" id="2.40.170.20">
    <property type="entry name" value="TonB-dependent receptor, beta-barrel domain"/>
    <property type="match status" value="1"/>
</dbReference>
<dbReference type="InterPro" id="IPR012910">
    <property type="entry name" value="Plug_dom"/>
</dbReference>
<dbReference type="EMBL" id="CP038441">
    <property type="protein sequence ID" value="QJT21639.1"/>
    <property type="molecule type" value="Genomic_DNA"/>
</dbReference>
<dbReference type="SUPFAM" id="SSF56935">
    <property type="entry name" value="Porins"/>
    <property type="match status" value="1"/>
</dbReference>
<dbReference type="RefSeq" id="WP_171275959.1">
    <property type="nucleotide sequence ID" value="NZ_CAWPJG010000001.1"/>
</dbReference>
<dbReference type="AlphaFoldDB" id="A0A6M4Y9A7"/>
<keyword evidence="16" id="KW-0675">Receptor</keyword>
<dbReference type="Proteomes" id="UP000501427">
    <property type="component" value="Chromosome"/>
</dbReference>
<evidence type="ECO:0000256" key="9">
    <source>
        <dbReference type="ARBA" id="ARBA00023237"/>
    </source>
</evidence>
<evidence type="ECO:0000256" key="6">
    <source>
        <dbReference type="ARBA" id="ARBA00023065"/>
    </source>
</evidence>
<dbReference type="GO" id="GO:0009279">
    <property type="term" value="C:cell outer membrane"/>
    <property type="evidence" value="ECO:0007669"/>
    <property type="project" value="UniProtKB-SubCell"/>
</dbReference>
<evidence type="ECO:0000256" key="8">
    <source>
        <dbReference type="ARBA" id="ARBA00023136"/>
    </source>
</evidence>
<evidence type="ECO:0000256" key="4">
    <source>
        <dbReference type="ARBA" id="ARBA00022692"/>
    </source>
</evidence>
<evidence type="ECO:0000256" key="1">
    <source>
        <dbReference type="ARBA" id="ARBA00004571"/>
    </source>
</evidence>
<comment type="similarity">
    <text evidence="10 12">Belongs to the TonB-dependent receptor family.</text>
</comment>
<dbReference type="PROSITE" id="PS52016">
    <property type="entry name" value="TONB_DEPENDENT_REC_3"/>
    <property type="match status" value="1"/>
</dbReference>
<evidence type="ECO:0000256" key="3">
    <source>
        <dbReference type="ARBA" id="ARBA00022452"/>
    </source>
</evidence>
<evidence type="ECO:0000256" key="10">
    <source>
        <dbReference type="PROSITE-ProRule" id="PRU01360"/>
    </source>
</evidence>
<dbReference type="InterPro" id="IPR037066">
    <property type="entry name" value="Plug_dom_sf"/>
</dbReference>
<dbReference type="CDD" id="cd01347">
    <property type="entry name" value="ligand_gated_channel"/>
    <property type="match status" value="1"/>
</dbReference>
<dbReference type="InterPro" id="IPR010916">
    <property type="entry name" value="TonB_box_CS"/>
</dbReference>
<dbReference type="PANTHER" id="PTHR30069">
    <property type="entry name" value="TONB-DEPENDENT OUTER MEMBRANE RECEPTOR"/>
    <property type="match status" value="1"/>
</dbReference>
<feature type="signal peptide" evidence="13">
    <location>
        <begin position="1"/>
        <end position="28"/>
    </location>
</feature>
<keyword evidence="2 10" id="KW-0813">Transport</keyword>
<feature type="short sequence motif" description="TonB box" evidence="11">
    <location>
        <begin position="36"/>
        <end position="42"/>
    </location>
</feature>
<dbReference type="PANTHER" id="PTHR30069:SF53">
    <property type="entry name" value="COLICIN I RECEPTOR-RELATED"/>
    <property type="match status" value="1"/>
</dbReference>
<protein>
    <submittedName>
        <fullName evidence="16">TonB-dependent receptor</fullName>
    </submittedName>
</protein>
<evidence type="ECO:0000259" key="14">
    <source>
        <dbReference type="Pfam" id="PF00593"/>
    </source>
</evidence>
<dbReference type="Gene3D" id="2.170.130.10">
    <property type="entry name" value="TonB-dependent receptor, plug domain"/>
    <property type="match status" value="1"/>
</dbReference>
<accession>A0A6M4Y9A7</accession>
<sequence>MQLQHGVFRLNPILLSLGLLAVPGLAQAESVKANETMVVTATQTKHTELSAPASVSVVTRADLDKMNVNNIGDALKHVPGVNIVSTNPTGRNEIKIRGMGGDYTLLLINGKRVNARETLGSAYGNDFDLSSIPMAAIERIEVIRGPVSSLYGADALGGVVNVILRQAKEKTEAAVGYTHSMPTEGDGGDANQGSAFVSGALIDNKLLGSVVVEGYQRDNWKSDQSNNPDADALEKREVVNVLTSLKWLVADNQDIDFDLGYNQNDMDSYFNNVPLPPNSPRPLTAHNVQNLDRLSLGLTHNGRWEHFDSRARYYFEQIDLMDDSQLNGGAADVTQTNNTVDGQVSGYLGDHLLTSGAELRKTELEHSRNIANGSVDATQSAVYLQDEFGFGDLALTLSGRLDHHETYGTEFSPRAYALYTLTDEWVIKGGAGKAFKAPTLAQSSEGFSTTACRGACQVIGNPDLKPETAVSYELGTAYEAARFGAGVTGFHNEIEDLIQSDQWGPGYRPTVMTYLNVKEARIKGLELTGWVDVLDNVTLTGNFTLLDSVDRSTGDDLAKTPDHTGNLGLDWQASELVSANLAWQYVGSQVIKVPARNSQAFTSKHYQTLDVNTNWTVTPALDFKLGITNLTNTKRDEVATDADFILEGRTVYAGVDYKL</sequence>
<evidence type="ECO:0000256" key="2">
    <source>
        <dbReference type="ARBA" id="ARBA00022448"/>
    </source>
</evidence>
<dbReference type="InterPro" id="IPR036942">
    <property type="entry name" value="Beta-barrel_TonB_sf"/>
</dbReference>
<keyword evidence="6" id="KW-0406">Ion transport</keyword>
<keyword evidence="9 10" id="KW-0998">Cell outer membrane</keyword>
<comment type="subcellular location">
    <subcellularLocation>
        <location evidence="1 10">Cell outer membrane</location>
        <topology evidence="1 10">Multi-pass membrane protein</topology>
    </subcellularLocation>
</comment>
<feature type="chain" id="PRO_5026822590" evidence="13">
    <location>
        <begin position="29"/>
        <end position="659"/>
    </location>
</feature>
<dbReference type="PROSITE" id="PS00430">
    <property type="entry name" value="TONB_DEPENDENT_REC_1"/>
    <property type="match status" value="1"/>
</dbReference>
<evidence type="ECO:0000256" key="7">
    <source>
        <dbReference type="ARBA" id="ARBA00023077"/>
    </source>
</evidence>
<evidence type="ECO:0000256" key="12">
    <source>
        <dbReference type="RuleBase" id="RU003357"/>
    </source>
</evidence>
<evidence type="ECO:0000256" key="13">
    <source>
        <dbReference type="SAM" id="SignalP"/>
    </source>
</evidence>
<reference evidence="16 17" key="1">
    <citation type="submission" date="2019-03" db="EMBL/GenBank/DDBJ databases">
        <title>Novel transposon Tn6433 accelerates the dissemination of tet(E) in Aeromonas from aerobic biofilm under oxytetracycline stress.</title>
        <authorList>
            <person name="Shi Y."/>
            <person name="Tian Z."/>
            <person name="Zhang Y."/>
            <person name="Zhang H."/>
            <person name="Yang M."/>
        </authorList>
    </citation>
    <scope>NUCLEOTIDE SEQUENCE [LARGE SCALE GENOMIC DNA]</scope>
    <source>
        <strain evidence="16 17">T0.1-19</strain>
    </source>
</reference>
<keyword evidence="4 10" id="KW-0812">Transmembrane</keyword>
<dbReference type="InterPro" id="IPR039426">
    <property type="entry name" value="TonB-dep_rcpt-like"/>
</dbReference>
<evidence type="ECO:0000256" key="5">
    <source>
        <dbReference type="ARBA" id="ARBA00022729"/>
    </source>
</evidence>
<evidence type="ECO:0000313" key="17">
    <source>
        <dbReference type="Proteomes" id="UP000501427"/>
    </source>
</evidence>
<dbReference type="Pfam" id="PF00593">
    <property type="entry name" value="TonB_dep_Rec_b-barrel"/>
    <property type="match status" value="1"/>
</dbReference>
<name>A0A6M4Y9A7_AERME</name>